<protein>
    <submittedName>
        <fullName evidence="1">Uncharacterized protein</fullName>
    </submittedName>
</protein>
<dbReference type="EMBL" id="QZFU01000017">
    <property type="protein sequence ID" value="RJO75791.1"/>
    <property type="molecule type" value="Genomic_DNA"/>
</dbReference>
<proteinExistence type="predicted"/>
<comment type="caution">
    <text evidence="1">The sequence shown here is derived from an EMBL/GenBank/DDBJ whole genome shotgun (WGS) entry which is preliminary data.</text>
</comment>
<evidence type="ECO:0000313" key="2">
    <source>
        <dbReference type="Proteomes" id="UP000266677"/>
    </source>
</evidence>
<reference evidence="1 2" key="1">
    <citation type="submission" date="2018-09" db="EMBL/GenBank/DDBJ databases">
        <title>YIM PH21274 draft genome.</title>
        <authorList>
            <person name="Miao C."/>
        </authorList>
    </citation>
    <scope>NUCLEOTIDE SEQUENCE [LARGE SCALE GENOMIC DNA]</scope>
    <source>
        <strain evidence="1 2">YIM PH 21724</strain>
    </source>
</reference>
<dbReference type="AlphaFoldDB" id="A0A3A4K5D0"/>
<dbReference type="Proteomes" id="UP000266677">
    <property type="component" value="Unassembled WGS sequence"/>
</dbReference>
<sequence length="167" mass="18352">MARSDEHNFVTDVFIETARELSRSEVFGYAEADRGLFDFACVLTRDNSRHLVGIYAVAAEILGCAVRTIGLGNLQLNRDGRRWLAVVKNIQNGNATAAVQWVVGALEYESYFSGVGIEMDRVAVFSEPIGAAYEAFLESLGIRAIWWNEDGLGGSGMAWKDSLIPVE</sequence>
<gene>
    <name evidence="1" type="ORF">D5S18_13495</name>
</gene>
<accession>A0A3A4K5D0</accession>
<name>A0A3A4K5D0_9NOCA</name>
<evidence type="ECO:0000313" key="1">
    <source>
        <dbReference type="EMBL" id="RJO75791.1"/>
    </source>
</evidence>
<organism evidence="1 2">
    <name type="scientific">Nocardia panacis</name>
    <dbReference type="NCBI Taxonomy" id="2340916"/>
    <lineage>
        <taxon>Bacteria</taxon>
        <taxon>Bacillati</taxon>
        <taxon>Actinomycetota</taxon>
        <taxon>Actinomycetes</taxon>
        <taxon>Mycobacteriales</taxon>
        <taxon>Nocardiaceae</taxon>
        <taxon>Nocardia</taxon>
    </lineage>
</organism>
<keyword evidence="2" id="KW-1185">Reference proteome</keyword>